<name>A0A543IDT5_9ACTN</name>
<gene>
    <name evidence="1" type="ORF">FHX41_2410</name>
</gene>
<accession>A0A543IDT5</accession>
<dbReference type="OrthoDB" id="3472223at2"/>
<protein>
    <submittedName>
        <fullName evidence="1">Uncharacterized protein</fullName>
    </submittedName>
</protein>
<organism evidence="1 2">
    <name type="scientific">Actinomadura hallensis</name>
    <dbReference type="NCBI Taxonomy" id="337895"/>
    <lineage>
        <taxon>Bacteria</taxon>
        <taxon>Bacillati</taxon>
        <taxon>Actinomycetota</taxon>
        <taxon>Actinomycetes</taxon>
        <taxon>Streptosporangiales</taxon>
        <taxon>Thermomonosporaceae</taxon>
        <taxon>Actinomadura</taxon>
    </lineage>
</organism>
<reference evidence="1 2" key="1">
    <citation type="submission" date="2019-06" db="EMBL/GenBank/DDBJ databases">
        <title>Sequencing the genomes of 1000 actinobacteria strains.</title>
        <authorList>
            <person name="Klenk H.-P."/>
        </authorList>
    </citation>
    <scope>NUCLEOTIDE SEQUENCE [LARGE SCALE GENOMIC DNA]</scope>
    <source>
        <strain evidence="1 2">DSM 45043</strain>
    </source>
</reference>
<dbReference type="AlphaFoldDB" id="A0A543IDT5"/>
<dbReference type="Proteomes" id="UP000316706">
    <property type="component" value="Unassembled WGS sequence"/>
</dbReference>
<evidence type="ECO:0000313" key="2">
    <source>
        <dbReference type="Proteomes" id="UP000316706"/>
    </source>
</evidence>
<dbReference type="RefSeq" id="WP_141968417.1">
    <property type="nucleotide sequence ID" value="NZ_VFPO01000001.1"/>
</dbReference>
<sequence>MLKRWNEAQSRAGSSPTSFATTHLDRLSAEILREGWQTLRRYDGPHPLLRVFDPEVPHFGESVSLVHEPTSRTWWYQSSTGENLAPYDRPGLAAAKITRILTPFVTAVLAARTHQTTAIELTCPDIPSAPDPAHAVTIAKLQERFAGVVCWWGISTKEWWALIPGGTRWQIVNAATPDDLVQVILKAHPNR</sequence>
<evidence type="ECO:0000313" key="1">
    <source>
        <dbReference type="EMBL" id="TQM68747.1"/>
    </source>
</evidence>
<dbReference type="EMBL" id="VFPO01000001">
    <property type="protein sequence ID" value="TQM68747.1"/>
    <property type="molecule type" value="Genomic_DNA"/>
</dbReference>
<comment type="caution">
    <text evidence="1">The sequence shown here is derived from an EMBL/GenBank/DDBJ whole genome shotgun (WGS) entry which is preliminary data.</text>
</comment>
<keyword evidence="2" id="KW-1185">Reference proteome</keyword>
<proteinExistence type="predicted"/>